<evidence type="ECO:0000313" key="2">
    <source>
        <dbReference type="EMBL" id="NBI07246.1"/>
    </source>
</evidence>
<evidence type="ECO:0000259" key="1">
    <source>
        <dbReference type="Pfam" id="PF09851"/>
    </source>
</evidence>
<accession>A0A845R0J4</accession>
<dbReference type="EMBL" id="QXXA01000011">
    <property type="protein sequence ID" value="NBI07246.1"/>
    <property type="molecule type" value="Genomic_DNA"/>
</dbReference>
<proteinExistence type="predicted"/>
<evidence type="ECO:0000313" key="3">
    <source>
        <dbReference type="Proteomes" id="UP000467132"/>
    </source>
</evidence>
<dbReference type="Pfam" id="PF09851">
    <property type="entry name" value="SHOCT"/>
    <property type="match status" value="1"/>
</dbReference>
<gene>
    <name evidence="2" type="ORF">D3Z33_10335</name>
</gene>
<organism evidence="2 3">
    <name type="scientific">Senegalia massiliensis</name>
    <dbReference type="NCBI Taxonomy" id="1720316"/>
    <lineage>
        <taxon>Bacteria</taxon>
        <taxon>Bacillati</taxon>
        <taxon>Bacillota</taxon>
        <taxon>Clostridia</taxon>
        <taxon>Eubacteriales</taxon>
        <taxon>Clostridiaceae</taxon>
        <taxon>Senegalia</taxon>
    </lineage>
</organism>
<dbReference type="AlphaFoldDB" id="A0A845R0J4"/>
<dbReference type="InterPro" id="IPR018649">
    <property type="entry name" value="SHOCT"/>
</dbReference>
<reference evidence="2 3" key="1">
    <citation type="submission" date="2018-08" db="EMBL/GenBank/DDBJ databases">
        <title>Murine metabolic-syndrome-specific gut microbial biobank.</title>
        <authorList>
            <person name="Liu C."/>
        </authorList>
    </citation>
    <scope>NUCLEOTIDE SEQUENCE [LARGE SCALE GENOMIC DNA]</scope>
    <source>
        <strain evidence="2 3">583</strain>
    </source>
</reference>
<feature type="domain" description="SHOCT" evidence="1">
    <location>
        <begin position="35"/>
        <end position="59"/>
    </location>
</feature>
<dbReference type="Proteomes" id="UP000467132">
    <property type="component" value="Unassembled WGS sequence"/>
</dbReference>
<name>A0A845R0J4_9CLOT</name>
<comment type="caution">
    <text evidence="2">The sequence shown here is derived from an EMBL/GenBank/DDBJ whole genome shotgun (WGS) entry which is preliminary data.</text>
</comment>
<protein>
    <recommendedName>
        <fullName evidence="1">SHOCT domain-containing protein</fullName>
    </recommendedName>
</protein>
<sequence>MGLILVAVVVYFLIKYFNENNNNNTNTFSKKSNSLDILNERYARGEIDDEEYNRKKKILKD</sequence>
<keyword evidence="3" id="KW-1185">Reference proteome</keyword>